<feature type="transmembrane region" description="Helical" evidence="6">
    <location>
        <begin position="21"/>
        <end position="54"/>
    </location>
</feature>
<keyword evidence="8" id="KW-1185">Reference proteome</keyword>
<evidence type="ECO:0000256" key="3">
    <source>
        <dbReference type="ARBA" id="ARBA00022692"/>
    </source>
</evidence>
<feature type="transmembrane region" description="Helical" evidence="6">
    <location>
        <begin position="96"/>
        <end position="116"/>
    </location>
</feature>
<dbReference type="CDD" id="cd16914">
    <property type="entry name" value="EcfT"/>
    <property type="match status" value="1"/>
</dbReference>
<keyword evidence="4 6" id="KW-1133">Transmembrane helix</keyword>
<feature type="transmembrane region" description="Helical" evidence="6">
    <location>
        <begin position="66"/>
        <end position="84"/>
    </location>
</feature>
<keyword evidence="3 6" id="KW-0812">Transmembrane</keyword>
<reference evidence="8" key="1">
    <citation type="journal article" date="2019" name="Int. J. Syst. Evol. Microbiol.">
        <title>The Global Catalogue of Microorganisms (GCM) 10K type strain sequencing project: providing services to taxonomists for standard genome sequencing and annotation.</title>
        <authorList>
            <consortium name="The Broad Institute Genomics Platform"/>
            <consortium name="The Broad Institute Genome Sequencing Center for Infectious Disease"/>
            <person name="Wu L."/>
            <person name="Ma J."/>
        </authorList>
    </citation>
    <scope>NUCLEOTIDE SEQUENCE [LARGE SCALE GENOMIC DNA]</scope>
    <source>
        <strain evidence="8">ZS-35-S2</strain>
    </source>
</reference>
<proteinExistence type="inferred from homology"/>
<organism evidence="7 8">
    <name type="scientific">Aureimonas populi</name>
    <dbReference type="NCBI Taxonomy" id="1701758"/>
    <lineage>
        <taxon>Bacteria</taxon>
        <taxon>Pseudomonadati</taxon>
        <taxon>Pseudomonadota</taxon>
        <taxon>Alphaproteobacteria</taxon>
        <taxon>Hyphomicrobiales</taxon>
        <taxon>Aurantimonadaceae</taxon>
        <taxon>Aureimonas</taxon>
    </lineage>
</organism>
<evidence type="ECO:0000256" key="2">
    <source>
        <dbReference type="ARBA" id="ARBA00008564"/>
    </source>
</evidence>
<evidence type="ECO:0000256" key="4">
    <source>
        <dbReference type="ARBA" id="ARBA00022989"/>
    </source>
</evidence>
<evidence type="ECO:0000313" key="7">
    <source>
        <dbReference type="EMBL" id="MFD2237119.1"/>
    </source>
</evidence>
<protein>
    <submittedName>
        <fullName evidence="7">Energy-coupling factor transporter transmembrane component T family protein</fullName>
    </submittedName>
</protein>
<comment type="subcellular location">
    <subcellularLocation>
        <location evidence="1">Membrane</location>
        <topology evidence="1">Multi-pass membrane protein</topology>
    </subcellularLocation>
</comment>
<dbReference type="RefSeq" id="WP_209736742.1">
    <property type="nucleotide sequence ID" value="NZ_JBHUIJ010000006.1"/>
</dbReference>
<dbReference type="EMBL" id="JBHUIJ010000006">
    <property type="protein sequence ID" value="MFD2237119.1"/>
    <property type="molecule type" value="Genomic_DNA"/>
</dbReference>
<comment type="caution">
    <text evidence="7">The sequence shown here is derived from an EMBL/GenBank/DDBJ whole genome shotgun (WGS) entry which is preliminary data.</text>
</comment>
<evidence type="ECO:0000256" key="6">
    <source>
        <dbReference type="SAM" id="Phobius"/>
    </source>
</evidence>
<evidence type="ECO:0000313" key="8">
    <source>
        <dbReference type="Proteomes" id="UP001597371"/>
    </source>
</evidence>
<dbReference type="PANTHER" id="PTHR33514">
    <property type="entry name" value="PROTEIN ABCI12, CHLOROPLASTIC"/>
    <property type="match status" value="1"/>
</dbReference>
<dbReference type="Proteomes" id="UP001597371">
    <property type="component" value="Unassembled WGS sequence"/>
</dbReference>
<comment type="similarity">
    <text evidence="2">Belongs to the CbiQ family.</text>
</comment>
<accession>A0ABW5CIK2</accession>
<sequence length="196" mass="20968">MIRGLYAHRDSAMHRLRPGAKLLALPVLATLLFLTADLFVLGAAFLGALALFPLARLSMRLAATQLRPALLLLLAIFAAQVWMADIAAALAVVLRLVALLLLASLVTLTTRTAAMVDTIEWSMAPLRPLGVDPAKVGLALSMTIRFVPLLAGVLEEVREAQKARGAERSTFALAVPVILRALKMTDEIADAIDARS</sequence>
<dbReference type="PANTHER" id="PTHR33514:SF13">
    <property type="entry name" value="PROTEIN ABCI12, CHLOROPLASTIC"/>
    <property type="match status" value="1"/>
</dbReference>
<dbReference type="Pfam" id="PF02361">
    <property type="entry name" value="CbiQ"/>
    <property type="match status" value="1"/>
</dbReference>
<evidence type="ECO:0000256" key="1">
    <source>
        <dbReference type="ARBA" id="ARBA00004141"/>
    </source>
</evidence>
<dbReference type="InterPro" id="IPR003339">
    <property type="entry name" value="ABC/ECF_trnsptr_transmembrane"/>
</dbReference>
<name>A0ABW5CIK2_9HYPH</name>
<keyword evidence="5 6" id="KW-0472">Membrane</keyword>
<evidence type="ECO:0000256" key="5">
    <source>
        <dbReference type="ARBA" id="ARBA00023136"/>
    </source>
</evidence>
<gene>
    <name evidence="7" type="ORF">ACFSKQ_06500</name>
</gene>